<dbReference type="SMART" id="SM00234">
    <property type="entry name" value="START"/>
    <property type="match status" value="1"/>
</dbReference>
<dbReference type="SUPFAM" id="SSF50729">
    <property type="entry name" value="PH domain-like"/>
    <property type="match status" value="1"/>
</dbReference>
<evidence type="ECO:0000256" key="1">
    <source>
        <dbReference type="ARBA" id="ARBA00004240"/>
    </source>
</evidence>
<feature type="domain" description="START" evidence="5">
    <location>
        <begin position="336"/>
        <end position="547"/>
    </location>
</feature>
<dbReference type="GO" id="GO:0035621">
    <property type="term" value="P:ER to Golgi ceramide transport"/>
    <property type="evidence" value="ECO:0007669"/>
    <property type="project" value="TreeGrafter"/>
</dbReference>
<comment type="subcellular location">
    <subcellularLocation>
        <location evidence="1">Endoplasmic reticulum</location>
    </subcellularLocation>
</comment>
<dbReference type="SUPFAM" id="SSF55961">
    <property type="entry name" value="Bet v1-like"/>
    <property type="match status" value="1"/>
</dbReference>
<dbReference type="PANTHER" id="PTHR19308">
    <property type="entry name" value="PHOSPHATIDYLCHOLINE TRANSFER PROTEIN"/>
    <property type="match status" value="1"/>
</dbReference>
<sequence length="553" mass="61751">MPVDVAGSMPHADVATHSFKSTDVGRDAVPVFTEARAAGILYKWTNYVLGWQQRYFELEDGVLVYYKTKGEKQFGSRGSITVRCALIAENEVDLCRFDVATSGVIWYLKAENIAAKSVWMNALNAYTRDSGYCSPTDHISTASACSASSLLKTSATVGELKGKVKKLEKYRQLALRQVERIEHRVGAASQRCMSQVEKDSILEEGIALSATTSAIISHIADCIDILNEQVSGEGVPEPVPEMRTDARTTSSQTDSSKIAETVLSDDEQDWHDARDLSLDMRSDVEFSADAVTAASCMSEETECSLSPSGLLTLPNCHSLSAEINRITMEQLRYAKAGVEDQVWQLFSEEGEMRMYKREVEIDGLVCDPLKATHTVNGVSAREFIHFFFEPGYKMTWDETVDNVNVVETISADTLVIHQVHKKVWPAAQRESLFWSHVRQVNGSKDPDACDLFMVCNHDCERPDVPLKSVGNVRVGLTIAMVCETVVKIGCTKPRHQLTRDDVYCRVIYVAQVHPGGWVPSSALRVIYKREYPKFLRGFTKYVIKNLKKRELCI</sequence>
<evidence type="ECO:0000313" key="6">
    <source>
        <dbReference type="EMBL" id="KHN82634.1"/>
    </source>
</evidence>
<comment type="caution">
    <text evidence="6">The sequence shown here is derived from an EMBL/GenBank/DDBJ whole genome shotgun (WGS) entry which is preliminary data.</text>
</comment>
<evidence type="ECO:0000259" key="4">
    <source>
        <dbReference type="PROSITE" id="PS50003"/>
    </source>
</evidence>
<dbReference type="InterPro" id="IPR011993">
    <property type="entry name" value="PH-like_dom_sf"/>
</dbReference>
<dbReference type="InterPro" id="IPR001849">
    <property type="entry name" value="PH_domain"/>
</dbReference>
<dbReference type="Pfam" id="PF01852">
    <property type="entry name" value="START"/>
    <property type="match status" value="1"/>
</dbReference>
<dbReference type="GO" id="GO:0005783">
    <property type="term" value="C:endoplasmic reticulum"/>
    <property type="evidence" value="ECO:0007669"/>
    <property type="project" value="UniProtKB-SubCell"/>
</dbReference>
<dbReference type="OrthoDB" id="2344588at2759"/>
<dbReference type="InterPro" id="IPR002913">
    <property type="entry name" value="START_lipid-bd_dom"/>
</dbReference>
<dbReference type="SMART" id="SM00233">
    <property type="entry name" value="PH"/>
    <property type="match status" value="1"/>
</dbReference>
<name>A0A0B2VMM4_TOXCA</name>
<dbReference type="GO" id="GO:0005581">
    <property type="term" value="C:collagen trimer"/>
    <property type="evidence" value="ECO:0007669"/>
    <property type="project" value="UniProtKB-KW"/>
</dbReference>
<evidence type="ECO:0000256" key="3">
    <source>
        <dbReference type="SAM" id="MobiDB-lite"/>
    </source>
</evidence>
<dbReference type="OMA" id="WSHMRRV"/>
<reference evidence="6 7" key="1">
    <citation type="submission" date="2014-11" db="EMBL/GenBank/DDBJ databases">
        <title>Genetic blueprint of the zoonotic pathogen Toxocara canis.</title>
        <authorList>
            <person name="Zhu X.-Q."/>
            <person name="Korhonen P.K."/>
            <person name="Cai H."/>
            <person name="Young N.D."/>
            <person name="Nejsum P."/>
            <person name="von Samson-Himmelstjerna G."/>
            <person name="Boag P.R."/>
            <person name="Tan P."/>
            <person name="Li Q."/>
            <person name="Min J."/>
            <person name="Yang Y."/>
            <person name="Wang X."/>
            <person name="Fang X."/>
            <person name="Hall R.S."/>
            <person name="Hofmann A."/>
            <person name="Sternberg P.W."/>
            <person name="Jex A.R."/>
            <person name="Gasser R.B."/>
        </authorList>
    </citation>
    <scope>NUCLEOTIDE SEQUENCE [LARGE SCALE GENOMIC DNA]</scope>
    <source>
        <strain evidence="6">PN_DK_2014</strain>
    </source>
</reference>
<dbReference type="PROSITE" id="PS50848">
    <property type="entry name" value="START"/>
    <property type="match status" value="1"/>
</dbReference>
<dbReference type="Gene3D" id="3.30.530.20">
    <property type="match status" value="1"/>
</dbReference>
<dbReference type="PANTHER" id="PTHR19308:SF53">
    <property type="entry name" value="CERAMIDE TRANSFER PROTEIN"/>
    <property type="match status" value="1"/>
</dbReference>
<evidence type="ECO:0000259" key="5">
    <source>
        <dbReference type="PROSITE" id="PS50848"/>
    </source>
</evidence>
<keyword evidence="7" id="KW-1185">Reference proteome</keyword>
<proteinExistence type="predicted"/>
<gene>
    <name evidence="6" type="primary">col4a3bp</name>
    <name evidence="6" type="ORF">Tcan_10404</name>
</gene>
<dbReference type="Gene3D" id="2.30.29.30">
    <property type="entry name" value="Pleckstrin-homology domain (PH domain)/Phosphotyrosine-binding domain (PTB)"/>
    <property type="match status" value="1"/>
</dbReference>
<dbReference type="GO" id="GO:0008289">
    <property type="term" value="F:lipid binding"/>
    <property type="evidence" value="ECO:0007669"/>
    <property type="project" value="InterPro"/>
</dbReference>
<dbReference type="AlphaFoldDB" id="A0A0B2VMM4"/>
<dbReference type="EMBL" id="JPKZ01001320">
    <property type="protein sequence ID" value="KHN82634.1"/>
    <property type="molecule type" value="Genomic_DNA"/>
</dbReference>
<organism evidence="6 7">
    <name type="scientific">Toxocara canis</name>
    <name type="common">Canine roundworm</name>
    <dbReference type="NCBI Taxonomy" id="6265"/>
    <lineage>
        <taxon>Eukaryota</taxon>
        <taxon>Metazoa</taxon>
        <taxon>Ecdysozoa</taxon>
        <taxon>Nematoda</taxon>
        <taxon>Chromadorea</taxon>
        <taxon>Rhabditida</taxon>
        <taxon>Spirurina</taxon>
        <taxon>Ascaridomorpha</taxon>
        <taxon>Ascaridoidea</taxon>
        <taxon>Toxocaridae</taxon>
        <taxon>Toxocara</taxon>
    </lineage>
</organism>
<dbReference type="Pfam" id="PF00169">
    <property type="entry name" value="PH"/>
    <property type="match status" value="1"/>
</dbReference>
<protein>
    <submittedName>
        <fullName evidence="6">Collagen type IV alpha-3-binding protein</fullName>
    </submittedName>
</protein>
<keyword evidence="2" id="KW-0256">Endoplasmic reticulum</keyword>
<feature type="region of interest" description="Disordered" evidence="3">
    <location>
        <begin position="233"/>
        <end position="255"/>
    </location>
</feature>
<dbReference type="InterPro" id="IPR023393">
    <property type="entry name" value="START-like_dom_sf"/>
</dbReference>
<dbReference type="InterPro" id="IPR051213">
    <property type="entry name" value="START_lipid_transfer"/>
</dbReference>
<feature type="domain" description="PH" evidence="4">
    <location>
        <begin position="34"/>
        <end position="128"/>
    </location>
</feature>
<dbReference type="STRING" id="6265.A0A0B2VMM4"/>
<evidence type="ECO:0000256" key="2">
    <source>
        <dbReference type="ARBA" id="ARBA00022824"/>
    </source>
</evidence>
<keyword evidence="6" id="KW-0176">Collagen</keyword>
<accession>A0A0B2VMM4</accession>
<dbReference type="PROSITE" id="PS50003">
    <property type="entry name" value="PH_DOMAIN"/>
    <property type="match status" value="1"/>
</dbReference>
<dbReference type="Proteomes" id="UP000031036">
    <property type="component" value="Unassembled WGS sequence"/>
</dbReference>
<evidence type="ECO:0000313" key="7">
    <source>
        <dbReference type="Proteomes" id="UP000031036"/>
    </source>
</evidence>